<dbReference type="SUPFAM" id="SSF54909">
    <property type="entry name" value="Dimeric alpha+beta barrel"/>
    <property type="match status" value="1"/>
</dbReference>
<evidence type="ECO:0000259" key="3">
    <source>
        <dbReference type="PROSITE" id="PS51502"/>
    </source>
</evidence>
<protein>
    <submittedName>
        <fullName evidence="4">Stress responsive alpha/beta barrel protein</fullName>
    </submittedName>
</protein>
<dbReference type="RefSeq" id="WP_113960164.1">
    <property type="nucleotide sequence ID" value="NZ_QNRR01000007.1"/>
</dbReference>
<comment type="caution">
    <text evidence="4">The sequence shown here is derived from an EMBL/GenBank/DDBJ whole genome shotgun (WGS) entry which is preliminary data.</text>
</comment>
<dbReference type="PROSITE" id="PS51502">
    <property type="entry name" value="S_R_A_B_BARREL"/>
    <property type="match status" value="1"/>
</dbReference>
<proteinExistence type="predicted"/>
<keyword evidence="5" id="KW-1185">Reference proteome</keyword>
<evidence type="ECO:0000313" key="4">
    <source>
        <dbReference type="EMBL" id="RBP41347.1"/>
    </source>
</evidence>
<dbReference type="Gene3D" id="3.30.70.100">
    <property type="match status" value="1"/>
</dbReference>
<evidence type="ECO:0000256" key="1">
    <source>
        <dbReference type="ARBA" id="ARBA00011738"/>
    </source>
</evidence>
<dbReference type="EMBL" id="QNRR01000007">
    <property type="protein sequence ID" value="RBP41347.1"/>
    <property type="molecule type" value="Genomic_DNA"/>
</dbReference>
<evidence type="ECO:0000313" key="5">
    <source>
        <dbReference type="Proteomes" id="UP000253426"/>
    </source>
</evidence>
<dbReference type="PANTHER" id="PTHR33178:SF10">
    <property type="entry name" value="STRESS-RESPONSE A_B BARREL DOMAIN-CONTAINING PROTEIN"/>
    <property type="match status" value="1"/>
</dbReference>
<comment type="subunit">
    <text evidence="1">Homodimer.</text>
</comment>
<dbReference type="Pfam" id="PF07876">
    <property type="entry name" value="Dabb"/>
    <property type="match status" value="1"/>
</dbReference>
<feature type="domain" description="Stress-response A/B barrel" evidence="3">
    <location>
        <begin position="28"/>
        <end position="122"/>
    </location>
</feature>
<sequence length="126" mass="13758">MKSLPAFLAVVLALFMSTASASAADTPYRHVVLFKFKDGTTPAQVKTVEDAFRGLPGKIDTIVDFEFGTNVSPEGKDGGFTHCFFLTFKDKAGLEVYLPHPAHKEFGATLRPYLDKVLVIDYVAGK</sequence>
<reference evidence="4 5" key="1">
    <citation type="submission" date="2018-06" db="EMBL/GenBank/DDBJ databases">
        <title>Genomic Encyclopedia of Type Strains, Phase IV (KMG-IV): sequencing the most valuable type-strain genomes for metagenomic binning, comparative biology and taxonomic classification.</title>
        <authorList>
            <person name="Goeker M."/>
        </authorList>
    </citation>
    <scope>NUCLEOTIDE SEQUENCE [LARGE SCALE GENOMIC DNA]</scope>
    <source>
        <strain evidence="4 5">DSM 25532</strain>
    </source>
</reference>
<organism evidence="4 5">
    <name type="scientific">Roseimicrobium gellanilyticum</name>
    <dbReference type="NCBI Taxonomy" id="748857"/>
    <lineage>
        <taxon>Bacteria</taxon>
        <taxon>Pseudomonadati</taxon>
        <taxon>Verrucomicrobiota</taxon>
        <taxon>Verrucomicrobiia</taxon>
        <taxon>Verrucomicrobiales</taxon>
        <taxon>Verrucomicrobiaceae</taxon>
        <taxon>Roseimicrobium</taxon>
    </lineage>
</organism>
<dbReference type="InterPro" id="IPR011008">
    <property type="entry name" value="Dimeric_a/b-barrel"/>
</dbReference>
<dbReference type="OrthoDB" id="9808130at2"/>
<dbReference type="Proteomes" id="UP000253426">
    <property type="component" value="Unassembled WGS sequence"/>
</dbReference>
<name>A0A366HFP3_9BACT</name>
<evidence type="ECO:0000256" key="2">
    <source>
        <dbReference type="SAM" id="SignalP"/>
    </source>
</evidence>
<dbReference type="SMART" id="SM00886">
    <property type="entry name" value="Dabb"/>
    <property type="match status" value="1"/>
</dbReference>
<feature type="signal peptide" evidence="2">
    <location>
        <begin position="1"/>
        <end position="23"/>
    </location>
</feature>
<feature type="chain" id="PRO_5016825456" evidence="2">
    <location>
        <begin position="24"/>
        <end position="126"/>
    </location>
</feature>
<accession>A0A366HFP3</accession>
<dbReference type="AlphaFoldDB" id="A0A366HFP3"/>
<dbReference type="PANTHER" id="PTHR33178">
    <property type="match status" value="1"/>
</dbReference>
<keyword evidence="2" id="KW-0732">Signal</keyword>
<dbReference type="InterPro" id="IPR013097">
    <property type="entry name" value="Dabb"/>
</dbReference>
<dbReference type="InterPro" id="IPR044662">
    <property type="entry name" value="HS1/DABB1-like"/>
</dbReference>
<gene>
    <name evidence="4" type="ORF">DES53_107178</name>
</gene>